<organism evidence="3 4">
    <name type="scientific">Steinernema carpocapsae</name>
    <name type="common">Entomopathogenic nematode</name>
    <dbReference type="NCBI Taxonomy" id="34508"/>
    <lineage>
        <taxon>Eukaryota</taxon>
        <taxon>Metazoa</taxon>
        <taxon>Ecdysozoa</taxon>
        <taxon>Nematoda</taxon>
        <taxon>Chromadorea</taxon>
        <taxon>Rhabditida</taxon>
        <taxon>Tylenchina</taxon>
        <taxon>Panagrolaimomorpha</taxon>
        <taxon>Strongyloidoidea</taxon>
        <taxon>Steinernematidae</taxon>
        <taxon>Steinernema</taxon>
    </lineage>
</organism>
<gene>
    <name evidence="3" type="ORF">L596_016722</name>
</gene>
<protein>
    <submittedName>
        <fullName evidence="3">Uncharacterized protein</fullName>
    </submittedName>
</protein>
<comment type="caution">
    <text evidence="3">The sequence shown here is derived from an EMBL/GenBank/DDBJ whole genome shotgun (WGS) entry which is preliminary data.</text>
</comment>
<dbReference type="EMBL" id="AZBU02000004">
    <property type="protein sequence ID" value="TKR83069.1"/>
    <property type="molecule type" value="Genomic_DNA"/>
</dbReference>
<evidence type="ECO:0000313" key="3">
    <source>
        <dbReference type="EMBL" id="TKR83069.1"/>
    </source>
</evidence>
<dbReference type="AlphaFoldDB" id="A0A4U5NIT5"/>
<dbReference type="InterPro" id="IPR036396">
    <property type="entry name" value="Cyt_P450_sf"/>
</dbReference>
<dbReference type="Pfam" id="PF00067">
    <property type="entry name" value="p450"/>
    <property type="match status" value="1"/>
</dbReference>
<keyword evidence="2" id="KW-0503">Monooxygenase</keyword>
<dbReference type="GO" id="GO:0016705">
    <property type="term" value="F:oxidoreductase activity, acting on paired donors, with incorporation or reduction of molecular oxygen"/>
    <property type="evidence" value="ECO:0007669"/>
    <property type="project" value="InterPro"/>
</dbReference>
<dbReference type="GO" id="GO:0005506">
    <property type="term" value="F:iron ion binding"/>
    <property type="evidence" value="ECO:0007669"/>
    <property type="project" value="InterPro"/>
</dbReference>
<reference evidence="3 4" key="1">
    <citation type="journal article" date="2015" name="Genome Biol.">
        <title>Comparative genomics of Steinernema reveals deeply conserved gene regulatory networks.</title>
        <authorList>
            <person name="Dillman A.R."/>
            <person name="Macchietto M."/>
            <person name="Porter C.F."/>
            <person name="Rogers A."/>
            <person name="Williams B."/>
            <person name="Antoshechkin I."/>
            <person name="Lee M.M."/>
            <person name="Goodwin Z."/>
            <person name="Lu X."/>
            <person name="Lewis E.E."/>
            <person name="Goodrich-Blair H."/>
            <person name="Stock S.P."/>
            <person name="Adams B.J."/>
            <person name="Sternberg P.W."/>
            <person name="Mortazavi A."/>
        </authorList>
    </citation>
    <scope>NUCLEOTIDE SEQUENCE [LARGE SCALE GENOMIC DNA]</scope>
    <source>
        <strain evidence="3 4">ALL</strain>
    </source>
</reference>
<reference evidence="3 4" key="2">
    <citation type="journal article" date="2019" name="G3 (Bethesda)">
        <title>Hybrid Assembly of the Genome of the Entomopathogenic Nematode Steinernema carpocapsae Identifies the X-Chromosome.</title>
        <authorList>
            <person name="Serra L."/>
            <person name="Macchietto M."/>
            <person name="Macias-Munoz A."/>
            <person name="McGill C.J."/>
            <person name="Rodriguez I.M."/>
            <person name="Rodriguez B."/>
            <person name="Murad R."/>
            <person name="Mortazavi A."/>
        </authorList>
    </citation>
    <scope>NUCLEOTIDE SEQUENCE [LARGE SCALE GENOMIC DNA]</scope>
    <source>
        <strain evidence="3 4">ALL</strain>
    </source>
</reference>
<keyword evidence="2" id="KW-0560">Oxidoreductase</keyword>
<dbReference type="SUPFAM" id="SSF48264">
    <property type="entry name" value="Cytochrome P450"/>
    <property type="match status" value="1"/>
</dbReference>
<dbReference type="OrthoDB" id="10598737at2759"/>
<dbReference type="GO" id="GO:0020037">
    <property type="term" value="F:heme binding"/>
    <property type="evidence" value="ECO:0007669"/>
    <property type="project" value="InterPro"/>
</dbReference>
<evidence type="ECO:0000256" key="2">
    <source>
        <dbReference type="ARBA" id="ARBA00023033"/>
    </source>
</evidence>
<name>A0A4U5NIT5_STECR</name>
<sequence>MEKYAREMFKPLDTEADQLYRFTELESLTLLSICCDVLETTLRPIHAIIDNSMSWFQWNPHIQERLYKEYVQNQTGFTATRYRDFYGRPFMKRVIHEFMRQYSEEEWHSVTAVCNKGVKFDRYQLPPGTTVVNFCPLKTPGHGIKENNFSLPKPRCACDEIVWKVLAHLYTVVVESFVVKPCKSEFLTSFI</sequence>
<accession>A0A4U5NIT5</accession>
<evidence type="ECO:0000256" key="1">
    <source>
        <dbReference type="ARBA" id="ARBA00010617"/>
    </source>
</evidence>
<dbReference type="InterPro" id="IPR001128">
    <property type="entry name" value="Cyt_P450"/>
</dbReference>
<dbReference type="GO" id="GO:0004497">
    <property type="term" value="F:monooxygenase activity"/>
    <property type="evidence" value="ECO:0007669"/>
    <property type="project" value="UniProtKB-KW"/>
</dbReference>
<evidence type="ECO:0000313" key="4">
    <source>
        <dbReference type="Proteomes" id="UP000298663"/>
    </source>
</evidence>
<proteinExistence type="inferred from homology"/>
<comment type="similarity">
    <text evidence="1">Belongs to the cytochrome P450 family.</text>
</comment>
<dbReference type="Proteomes" id="UP000298663">
    <property type="component" value="Unassembled WGS sequence"/>
</dbReference>
<dbReference type="Gene3D" id="1.10.630.10">
    <property type="entry name" value="Cytochrome P450"/>
    <property type="match status" value="1"/>
</dbReference>
<keyword evidence="4" id="KW-1185">Reference proteome</keyword>